<feature type="domain" description="Guanylate kinase-like" evidence="13">
    <location>
        <begin position="1"/>
        <end position="178"/>
    </location>
</feature>
<evidence type="ECO:0000256" key="6">
    <source>
        <dbReference type="ARBA" id="ARBA00022490"/>
    </source>
</evidence>
<gene>
    <name evidence="14" type="ORF">MNBD_ALPHA09-958</name>
</gene>
<evidence type="ECO:0000256" key="11">
    <source>
        <dbReference type="ARBA" id="ARBA00030128"/>
    </source>
</evidence>
<evidence type="ECO:0000256" key="12">
    <source>
        <dbReference type="ARBA" id="ARBA00048594"/>
    </source>
</evidence>
<dbReference type="PANTHER" id="PTHR23117:SF13">
    <property type="entry name" value="GUANYLATE KINASE"/>
    <property type="match status" value="1"/>
</dbReference>
<dbReference type="CDD" id="cd00071">
    <property type="entry name" value="GMPK"/>
    <property type="match status" value="1"/>
</dbReference>
<comment type="function">
    <text evidence="1">Essential for recycling GMP and indirectly, cGMP.</text>
</comment>
<dbReference type="PANTHER" id="PTHR23117">
    <property type="entry name" value="GUANYLATE KINASE-RELATED"/>
    <property type="match status" value="1"/>
</dbReference>
<dbReference type="InterPro" id="IPR008145">
    <property type="entry name" value="GK/Ca_channel_bsu"/>
</dbReference>
<dbReference type="SMART" id="SM00072">
    <property type="entry name" value="GuKc"/>
    <property type="match status" value="1"/>
</dbReference>
<dbReference type="AlphaFoldDB" id="A0A3B0TM96"/>
<keyword evidence="10" id="KW-0067">ATP-binding</keyword>
<dbReference type="FunFam" id="3.30.63.10:FF:000005">
    <property type="entry name" value="Guanylate kinase"/>
    <property type="match status" value="1"/>
</dbReference>
<evidence type="ECO:0000256" key="3">
    <source>
        <dbReference type="ARBA" id="ARBA00005790"/>
    </source>
</evidence>
<keyword evidence="8" id="KW-0547">Nucleotide-binding</keyword>
<dbReference type="InterPro" id="IPR027417">
    <property type="entry name" value="P-loop_NTPase"/>
</dbReference>
<dbReference type="GO" id="GO:0005524">
    <property type="term" value="F:ATP binding"/>
    <property type="evidence" value="ECO:0007669"/>
    <property type="project" value="UniProtKB-KW"/>
</dbReference>
<keyword evidence="7 14" id="KW-0808">Transferase</keyword>
<proteinExistence type="inferred from homology"/>
<name>A0A3B0TM96_9ZZZZ</name>
<evidence type="ECO:0000259" key="13">
    <source>
        <dbReference type="PROSITE" id="PS50052"/>
    </source>
</evidence>
<comment type="catalytic activity">
    <reaction evidence="12">
        <text>GMP + ATP = GDP + ADP</text>
        <dbReference type="Rhea" id="RHEA:20780"/>
        <dbReference type="ChEBI" id="CHEBI:30616"/>
        <dbReference type="ChEBI" id="CHEBI:58115"/>
        <dbReference type="ChEBI" id="CHEBI:58189"/>
        <dbReference type="ChEBI" id="CHEBI:456216"/>
        <dbReference type="EC" id="2.7.4.8"/>
    </reaction>
</comment>
<evidence type="ECO:0000256" key="1">
    <source>
        <dbReference type="ARBA" id="ARBA00003531"/>
    </source>
</evidence>
<evidence type="ECO:0000313" key="14">
    <source>
        <dbReference type="EMBL" id="VAW14487.1"/>
    </source>
</evidence>
<evidence type="ECO:0000256" key="10">
    <source>
        <dbReference type="ARBA" id="ARBA00022840"/>
    </source>
</evidence>
<dbReference type="Gene3D" id="3.40.50.300">
    <property type="entry name" value="P-loop containing nucleotide triphosphate hydrolases"/>
    <property type="match status" value="1"/>
</dbReference>
<dbReference type="EC" id="2.7.4.8" evidence="4"/>
<accession>A0A3B0TM96</accession>
<dbReference type="InterPro" id="IPR008144">
    <property type="entry name" value="Guanylate_kin-like_dom"/>
</dbReference>
<sequence length="209" mass="23437">MLVVSSPSGAGKTTLTRRLMAQDNEISLSISVTTREARPGEVDGSDYHFISPDKFAVMRDGGELLESAEVFDHFYGTPRGPVERELEAGRDVLFDIDWQGAQQIRAAMPDDLLSLFILPPSGRALYERLVQRAQDSHEVIGRRMEGAAREISHWDEYDFVIINDDLDEAYAEICAVLKAGRLARHRRGRALQDHVAELDRQLKDVMGQA</sequence>
<dbReference type="NCBIfam" id="TIGR03263">
    <property type="entry name" value="guanyl_kin"/>
    <property type="match status" value="1"/>
</dbReference>
<dbReference type="Pfam" id="PF00625">
    <property type="entry name" value="Guanylate_kin"/>
    <property type="match status" value="1"/>
</dbReference>
<evidence type="ECO:0000256" key="7">
    <source>
        <dbReference type="ARBA" id="ARBA00022679"/>
    </source>
</evidence>
<dbReference type="HAMAP" id="MF_00328">
    <property type="entry name" value="Guanylate_kinase"/>
    <property type="match status" value="1"/>
</dbReference>
<comment type="subcellular location">
    <subcellularLocation>
        <location evidence="2">Cytoplasm</location>
    </subcellularLocation>
</comment>
<evidence type="ECO:0000256" key="2">
    <source>
        <dbReference type="ARBA" id="ARBA00004496"/>
    </source>
</evidence>
<reference evidence="14" key="1">
    <citation type="submission" date="2018-06" db="EMBL/GenBank/DDBJ databases">
        <authorList>
            <person name="Zhirakovskaya E."/>
        </authorList>
    </citation>
    <scope>NUCLEOTIDE SEQUENCE</scope>
</reference>
<dbReference type="Gene3D" id="3.30.63.10">
    <property type="entry name" value="Guanylate Kinase phosphate binding domain"/>
    <property type="match status" value="1"/>
</dbReference>
<dbReference type="GO" id="GO:0005829">
    <property type="term" value="C:cytosol"/>
    <property type="evidence" value="ECO:0007669"/>
    <property type="project" value="TreeGrafter"/>
</dbReference>
<evidence type="ECO:0000256" key="9">
    <source>
        <dbReference type="ARBA" id="ARBA00022777"/>
    </source>
</evidence>
<dbReference type="PROSITE" id="PS50052">
    <property type="entry name" value="GUANYLATE_KINASE_2"/>
    <property type="match status" value="1"/>
</dbReference>
<evidence type="ECO:0000256" key="5">
    <source>
        <dbReference type="ARBA" id="ARBA00016296"/>
    </source>
</evidence>
<protein>
    <recommendedName>
        <fullName evidence="5">Guanylate kinase</fullName>
        <ecNumber evidence="4">2.7.4.8</ecNumber>
    </recommendedName>
    <alternativeName>
        <fullName evidence="11">GMP kinase</fullName>
    </alternativeName>
</protein>
<dbReference type="InterPro" id="IPR017665">
    <property type="entry name" value="Guanylate_kinase"/>
</dbReference>
<organism evidence="14">
    <name type="scientific">hydrothermal vent metagenome</name>
    <dbReference type="NCBI Taxonomy" id="652676"/>
    <lineage>
        <taxon>unclassified sequences</taxon>
        <taxon>metagenomes</taxon>
        <taxon>ecological metagenomes</taxon>
    </lineage>
</organism>
<evidence type="ECO:0000256" key="8">
    <source>
        <dbReference type="ARBA" id="ARBA00022741"/>
    </source>
</evidence>
<dbReference type="EMBL" id="UOEM01000075">
    <property type="protein sequence ID" value="VAW14487.1"/>
    <property type="molecule type" value="Genomic_DNA"/>
</dbReference>
<keyword evidence="9 14" id="KW-0418">Kinase</keyword>
<dbReference type="PROSITE" id="PS00856">
    <property type="entry name" value="GUANYLATE_KINASE_1"/>
    <property type="match status" value="1"/>
</dbReference>
<keyword evidence="6" id="KW-0963">Cytoplasm</keyword>
<dbReference type="SUPFAM" id="SSF52540">
    <property type="entry name" value="P-loop containing nucleoside triphosphate hydrolases"/>
    <property type="match status" value="1"/>
</dbReference>
<comment type="similarity">
    <text evidence="3">Belongs to the guanylate kinase family.</text>
</comment>
<dbReference type="GO" id="GO:0004385">
    <property type="term" value="F:GMP kinase activity"/>
    <property type="evidence" value="ECO:0007669"/>
    <property type="project" value="UniProtKB-EC"/>
</dbReference>
<evidence type="ECO:0000256" key="4">
    <source>
        <dbReference type="ARBA" id="ARBA00012961"/>
    </source>
</evidence>
<dbReference type="InterPro" id="IPR020590">
    <property type="entry name" value="Guanylate_kinase_CS"/>
</dbReference>